<evidence type="ECO:0000313" key="11">
    <source>
        <dbReference type="EMBL" id="SHN67212.1"/>
    </source>
</evidence>
<dbReference type="GO" id="GO:0016780">
    <property type="term" value="F:phosphotransferase activity, for other substituted phosphate groups"/>
    <property type="evidence" value="ECO:0007669"/>
    <property type="project" value="TreeGrafter"/>
</dbReference>
<comment type="similarity">
    <text evidence="2">Belongs to the bacterial sugar transferase family.</text>
</comment>
<keyword evidence="3" id="KW-1003">Cell membrane</keyword>
<dbReference type="EMBL" id="FRDL01000005">
    <property type="protein sequence ID" value="SHN67212.1"/>
    <property type="molecule type" value="Genomic_DNA"/>
</dbReference>
<dbReference type="STRING" id="1189325.SAMN04488119_10581"/>
<organism evidence="11 12">
    <name type="scientific">Oceanicella actignis</name>
    <dbReference type="NCBI Taxonomy" id="1189325"/>
    <lineage>
        <taxon>Bacteria</taxon>
        <taxon>Pseudomonadati</taxon>
        <taxon>Pseudomonadota</taxon>
        <taxon>Alphaproteobacteria</taxon>
        <taxon>Rhodobacterales</taxon>
        <taxon>Paracoccaceae</taxon>
        <taxon>Oceanicella</taxon>
    </lineage>
</organism>
<dbReference type="OrthoDB" id="9808602at2"/>
<evidence type="ECO:0000256" key="1">
    <source>
        <dbReference type="ARBA" id="ARBA00004236"/>
    </source>
</evidence>
<dbReference type="AlphaFoldDB" id="A0A1M7T945"/>
<evidence type="ECO:0000313" key="12">
    <source>
        <dbReference type="Proteomes" id="UP000184066"/>
    </source>
</evidence>
<evidence type="ECO:0000256" key="3">
    <source>
        <dbReference type="ARBA" id="ARBA00022475"/>
    </source>
</evidence>
<dbReference type="Pfam" id="PF02397">
    <property type="entry name" value="Bac_transf"/>
    <property type="match status" value="1"/>
</dbReference>
<evidence type="ECO:0000256" key="5">
    <source>
        <dbReference type="ARBA" id="ARBA00022692"/>
    </source>
</evidence>
<evidence type="ECO:0000256" key="9">
    <source>
        <dbReference type="SAM" id="Phobius"/>
    </source>
</evidence>
<evidence type="ECO:0000256" key="8">
    <source>
        <dbReference type="ARBA" id="ARBA00023169"/>
    </source>
</evidence>
<evidence type="ECO:0000259" key="10">
    <source>
        <dbReference type="Pfam" id="PF02397"/>
    </source>
</evidence>
<keyword evidence="7 9" id="KW-0472">Membrane</keyword>
<evidence type="ECO:0000256" key="2">
    <source>
        <dbReference type="ARBA" id="ARBA00006464"/>
    </source>
</evidence>
<proteinExistence type="inferred from homology"/>
<keyword evidence="8" id="KW-0270">Exopolysaccharide synthesis</keyword>
<comment type="subcellular location">
    <subcellularLocation>
        <location evidence="1">Cell membrane</location>
    </subcellularLocation>
</comment>
<keyword evidence="4 11" id="KW-0808">Transferase</keyword>
<keyword evidence="12" id="KW-1185">Reference proteome</keyword>
<dbReference type="Proteomes" id="UP000184066">
    <property type="component" value="Unassembled WGS sequence"/>
</dbReference>
<feature type="domain" description="Bacterial sugar transferase" evidence="10">
    <location>
        <begin position="33"/>
        <end position="223"/>
    </location>
</feature>
<dbReference type="GO" id="GO:0000271">
    <property type="term" value="P:polysaccharide biosynthetic process"/>
    <property type="evidence" value="ECO:0007669"/>
    <property type="project" value="UniProtKB-KW"/>
</dbReference>
<name>A0A1M7T945_9RHOB</name>
<sequence length="228" mass="25444">MPFANAPRTSAAPNMRLAILRGGAHGFYARRLKRPLDIALVLLMLPVALPVIALLALATAADGGAPFFGHARIGRAGRPFRCWKIRTMRPDADVALERLLRADPEAARRWRERGKLDPDPRVTPLGRFLRKTSLDELPQLWNVLRGDMSLVGPRPVTAEEMVHYAAAPEAYLPLRPGLTGLWQTGPRNRTGYAERVAIDLDYSRRVSLALDLRLLRRTVRVLLRPTGL</sequence>
<protein>
    <submittedName>
        <fullName evidence="11">Sugar transferase involved in LPS biosynthesis (Colanic, teichoic acid)</fullName>
    </submittedName>
</protein>
<feature type="transmembrane region" description="Helical" evidence="9">
    <location>
        <begin position="38"/>
        <end position="58"/>
    </location>
</feature>
<evidence type="ECO:0000256" key="4">
    <source>
        <dbReference type="ARBA" id="ARBA00022679"/>
    </source>
</evidence>
<reference evidence="11 12" key="1">
    <citation type="submission" date="2016-12" db="EMBL/GenBank/DDBJ databases">
        <authorList>
            <person name="Song W.-J."/>
            <person name="Kurnit D.M."/>
        </authorList>
    </citation>
    <scope>NUCLEOTIDE SEQUENCE [LARGE SCALE GENOMIC DNA]</scope>
    <source>
        <strain evidence="11 12">CGMCC 1.10808</strain>
    </source>
</reference>
<dbReference type="RefSeq" id="WP_091764209.1">
    <property type="nucleotide sequence ID" value="NZ_FOHL01000005.1"/>
</dbReference>
<dbReference type="InterPro" id="IPR003362">
    <property type="entry name" value="Bact_transf"/>
</dbReference>
<evidence type="ECO:0000256" key="6">
    <source>
        <dbReference type="ARBA" id="ARBA00022989"/>
    </source>
</evidence>
<dbReference type="GO" id="GO:0005886">
    <property type="term" value="C:plasma membrane"/>
    <property type="evidence" value="ECO:0007669"/>
    <property type="project" value="UniProtKB-SubCell"/>
</dbReference>
<dbReference type="PANTHER" id="PTHR30576:SF4">
    <property type="entry name" value="UNDECAPRENYL-PHOSPHATE GALACTOSE PHOSPHOTRANSFERASE"/>
    <property type="match status" value="1"/>
</dbReference>
<keyword evidence="5 9" id="KW-0812">Transmembrane</keyword>
<gene>
    <name evidence="11" type="ORF">SAMN05216200_10580</name>
</gene>
<dbReference type="PANTHER" id="PTHR30576">
    <property type="entry name" value="COLANIC BIOSYNTHESIS UDP-GLUCOSE LIPID CARRIER TRANSFERASE"/>
    <property type="match status" value="1"/>
</dbReference>
<evidence type="ECO:0000256" key="7">
    <source>
        <dbReference type="ARBA" id="ARBA00023136"/>
    </source>
</evidence>
<keyword evidence="6 9" id="KW-1133">Transmembrane helix</keyword>
<accession>A0A1M7T945</accession>